<evidence type="ECO:0000313" key="10">
    <source>
        <dbReference type="Proteomes" id="UP000580891"/>
    </source>
</evidence>
<feature type="transmembrane region" description="Helical" evidence="8">
    <location>
        <begin position="254"/>
        <end position="277"/>
    </location>
</feature>
<keyword evidence="10" id="KW-1185">Reference proteome</keyword>
<dbReference type="InterPro" id="IPR045863">
    <property type="entry name" value="CorA_TM1_TM2"/>
</dbReference>
<dbReference type="PANTHER" id="PTHR46494:SF1">
    <property type="entry name" value="CORA FAMILY METAL ION TRANSPORTER (EUROFUNG)"/>
    <property type="match status" value="1"/>
</dbReference>
<comment type="similarity">
    <text evidence="2 8">Belongs to the CorA metal ion transporter (MIT) (TC 1.A.35) family.</text>
</comment>
<dbReference type="InterPro" id="IPR004488">
    <property type="entry name" value="Mg/Co-transport_prot_CorA"/>
</dbReference>
<dbReference type="RefSeq" id="WP_181535114.1">
    <property type="nucleotide sequence ID" value="NZ_JACDUU010000001.1"/>
</dbReference>
<accession>A0A7V9YWS0</accession>
<dbReference type="AlphaFoldDB" id="A0A7V9YWS0"/>
<keyword evidence="8" id="KW-0460">Magnesium</keyword>
<dbReference type="GO" id="GO:0015087">
    <property type="term" value="F:cobalt ion transmembrane transporter activity"/>
    <property type="evidence" value="ECO:0007669"/>
    <property type="project" value="UniProtKB-UniRule"/>
</dbReference>
<evidence type="ECO:0000256" key="5">
    <source>
        <dbReference type="ARBA" id="ARBA00022692"/>
    </source>
</evidence>
<evidence type="ECO:0000256" key="7">
    <source>
        <dbReference type="ARBA" id="ARBA00023136"/>
    </source>
</evidence>
<evidence type="ECO:0000256" key="1">
    <source>
        <dbReference type="ARBA" id="ARBA00004651"/>
    </source>
</evidence>
<keyword evidence="3 8" id="KW-0813">Transport</keyword>
<comment type="caution">
    <text evidence="9">The sequence shown here is derived from an EMBL/GenBank/DDBJ whole genome shotgun (WGS) entry which is preliminary data.</text>
</comment>
<proteinExistence type="inferred from homology"/>
<gene>
    <name evidence="8" type="primary">corA</name>
    <name evidence="9" type="ORF">HNQ85_000063</name>
</gene>
<feature type="transmembrane region" description="Helical" evidence="8">
    <location>
        <begin position="289"/>
        <end position="309"/>
    </location>
</feature>
<dbReference type="SUPFAM" id="SSF143865">
    <property type="entry name" value="CorA soluble domain-like"/>
    <property type="match status" value="1"/>
</dbReference>
<keyword evidence="8" id="KW-0406">Ion transport</keyword>
<dbReference type="GO" id="GO:0000287">
    <property type="term" value="F:magnesium ion binding"/>
    <property type="evidence" value="ECO:0007669"/>
    <property type="project" value="TreeGrafter"/>
</dbReference>
<sequence length="317" mass="38296">MIRTMALTKQHELLMNLPLDQLVEENIIWYWVDFQAPNETEKETLSQFFRFHPLSIEDCFHALQRPKLDYYDGYNFFVLHSLHKNTLETREVDVFLSNRYIVTYHDEILSEIDLAWNRMYQHRSSWKKGVIYAFYLVLDKLVDEYFPIIYELEDELNDVDNKNKGKRLELLINQIFDIRSRLLKLRRTVFPMRDLLYRLLNSTHIEMSKDQRSHFEDIYDHLLKLAEMIEANRELTSDIRDNYLSINANRTNSIMMVLTVITTIFMPLTFIAGIYGMNFEYMPELSWKYGYFAVLGFMAILGISMYLWFRRKGWFDR</sequence>
<reference evidence="9 10" key="1">
    <citation type="submission" date="2020-07" db="EMBL/GenBank/DDBJ databases">
        <title>Genomic Encyclopedia of Type Strains, Phase IV (KMG-IV): sequencing the most valuable type-strain genomes for metagenomic binning, comparative biology and taxonomic classification.</title>
        <authorList>
            <person name="Goeker M."/>
        </authorList>
    </citation>
    <scope>NUCLEOTIDE SEQUENCE [LARGE SCALE GENOMIC DNA]</scope>
    <source>
        <strain evidence="9 10">DSM 25220</strain>
    </source>
</reference>
<dbReference type="GO" id="GO:0050897">
    <property type="term" value="F:cobalt ion binding"/>
    <property type="evidence" value="ECO:0007669"/>
    <property type="project" value="TreeGrafter"/>
</dbReference>
<protein>
    <recommendedName>
        <fullName evidence="8">Magnesium transport protein CorA</fullName>
    </recommendedName>
</protein>
<evidence type="ECO:0000256" key="6">
    <source>
        <dbReference type="ARBA" id="ARBA00022989"/>
    </source>
</evidence>
<dbReference type="InterPro" id="IPR045861">
    <property type="entry name" value="CorA_cytoplasmic_dom"/>
</dbReference>
<dbReference type="PANTHER" id="PTHR46494">
    <property type="entry name" value="CORA FAMILY METAL ION TRANSPORTER (EUROFUNG)"/>
    <property type="match status" value="1"/>
</dbReference>
<dbReference type="Gene3D" id="1.20.58.340">
    <property type="entry name" value="Magnesium transport protein CorA, transmembrane region"/>
    <property type="match status" value="2"/>
</dbReference>
<organism evidence="9 10">
    <name type="scientific">[Anoxybacillus] calidus</name>
    <dbReference type="NCBI Taxonomy" id="575178"/>
    <lineage>
        <taxon>Bacteria</taxon>
        <taxon>Bacillati</taxon>
        <taxon>Bacillota</taxon>
        <taxon>Bacilli</taxon>
        <taxon>Bacillales</taxon>
        <taxon>Anoxybacillaceae</taxon>
        <taxon>Paranoxybacillus</taxon>
    </lineage>
</organism>
<keyword evidence="5 8" id="KW-0812">Transmembrane</keyword>
<dbReference type="GO" id="GO:0015095">
    <property type="term" value="F:magnesium ion transmembrane transporter activity"/>
    <property type="evidence" value="ECO:0007669"/>
    <property type="project" value="UniProtKB-UniRule"/>
</dbReference>
<dbReference type="InterPro" id="IPR002523">
    <property type="entry name" value="MgTranspt_CorA/ZnTranspt_ZntB"/>
</dbReference>
<dbReference type="Pfam" id="PF01544">
    <property type="entry name" value="CorA"/>
    <property type="match status" value="1"/>
</dbReference>
<dbReference type="NCBIfam" id="TIGR00383">
    <property type="entry name" value="corA"/>
    <property type="match status" value="1"/>
</dbReference>
<comment type="function">
    <text evidence="8">Mediates influx of magnesium ions.</text>
</comment>
<evidence type="ECO:0000256" key="8">
    <source>
        <dbReference type="RuleBase" id="RU362010"/>
    </source>
</evidence>
<evidence type="ECO:0000256" key="4">
    <source>
        <dbReference type="ARBA" id="ARBA00022475"/>
    </source>
</evidence>
<dbReference type="EMBL" id="JACDUU010000001">
    <property type="protein sequence ID" value="MBA2869805.1"/>
    <property type="molecule type" value="Genomic_DNA"/>
</dbReference>
<evidence type="ECO:0000256" key="3">
    <source>
        <dbReference type="ARBA" id="ARBA00022448"/>
    </source>
</evidence>
<name>A0A7V9YWS0_9BACL</name>
<dbReference type="Proteomes" id="UP000580891">
    <property type="component" value="Unassembled WGS sequence"/>
</dbReference>
<evidence type="ECO:0000256" key="2">
    <source>
        <dbReference type="ARBA" id="ARBA00009765"/>
    </source>
</evidence>
<dbReference type="GO" id="GO:0005886">
    <property type="term" value="C:plasma membrane"/>
    <property type="evidence" value="ECO:0007669"/>
    <property type="project" value="UniProtKB-SubCell"/>
</dbReference>
<dbReference type="CDD" id="cd12831">
    <property type="entry name" value="TmCorA-like_u2"/>
    <property type="match status" value="1"/>
</dbReference>
<evidence type="ECO:0000313" key="9">
    <source>
        <dbReference type="EMBL" id="MBA2869805.1"/>
    </source>
</evidence>
<keyword evidence="6 8" id="KW-1133">Transmembrane helix</keyword>
<keyword evidence="4 8" id="KW-1003">Cell membrane</keyword>
<dbReference type="SUPFAM" id="SSF144083">
    <property type="entry name" value="Magnesium transport protein CorA, transmembrane region"/>
    <property type="match status" value="1"/>
</dbReference>
<keyword evidence="7 8" id="KW-0472">Membrane</keyword>
<dbReference type="Gene3D" id="3.30.460.20">
    <property type="entry name" value="CorA soluble domain-like"/>
    <property type="match status" value="1"/>
</dbReference>
<dbReference type="FunFam" id="1.20.58.340:FF:000012">
    <property type="entry name" value="Magnesium transport protein CorA"/>
    <property type="match status" value="1"/>
</dbReference>
<comment type="subcellular location">
    <subcellularLocation>
        <location evidence="1">Cell membrane</location>
        <topology evidence="1">Multi-pass membrane protein</topology>
    </subcellularLocation>
    <subcellularLocation>
        <location evidence="8">Membrane</location>
        <topology evidence="8">Multi-pass membrane protein</topology>
    </subcellularLocation>
</comment>